<dbReference type="Proteomes" id="UP000290191">
    <property type="component" value="Unassembled WGS sequence"/>
</dbReference>
<dbReference type="Gene3D" id="3.10.450.530">
    <property type="entry name" value="Ribonuclease toxin, BrnT, of type II toxin-antitoxin system"/>
    <property type="match status" value="1"/>
</dbReference>
<dbReference type="STRING" id="877500.GCA_000935065_02509"/>
<protein>
    <submittedName>
        <fullName evidence="1">BrnT family toxin</fullName>
    </submittedName>
</protein>
<dbReference type="AlphaFoldDB" id="A0A4Q0Y383"/>
<accession>A0A4Q0Y383</accession>
<organism evidence="1 2">
    <name type="scientific">Halarcobacter anaerophilus</name>
    <dbReference type="NCBI Taxonomy" id="877500"/>
    <lineage>
        <taxon>Bacteria</taxon>
        <taxon>Pseudomonadati</taxon>
        <taxon>Campylobacterota</taxon>
        <taxon>Epsilonproteobacteria</taxon>
        <taxon>Campylobacterales</taxon>
        <taxon>Arcobacteraceae</taxon>
        <taxon>Halarcobacter</taxon>
    </lineage>
</organism>
<evidence type="ECO:0000313" key="1">
    <source>
        <dbReference type="EMBL" id="RXJ64577.1"/>
    </source>
</evidence>
<sequence length="91" mass="10938">MKFEYDENKSKTNKSKHGIDFEEAKELWEDPYSFELPSIQSEDEDRFLVLGQITSKNYTAIITYRDDVIRIISVRRSRKKEIELYESIRAR</sequence>
<dbReference type="OrthoDB" id="9802417at2"/>
<name>A0A4Q0Y383_9BACT</name>
<dbReference type="RefSeq" id="WP_044418316.1">
    <property type="nucleotide sequence ID" value="NZ_CP041070.1"/>
</dbReference>
<dbReference type="Pfam" id="PF04365">
    <property type="entry name" value="BrnT_toxin"/>
    <property type="match status" value="1"/>
</dbReference>
<reference evidence="1 2" key="1">
    <citation type="submission" date="2017-10" db="EMBL/GenBank/DDBJ databases">
        <title>Genomics of the genus Arcobacter.</title>
        <authorList>
            <person name="Perez-Cataluna A."/>
            <person name="Figueras M.J."/>
        </authorList>
    </citation>
    <scope>NUCLEOTIDE SEQUENCE [LARGE SCALE GENOMIC DNA]</scope>
    <source>
        <strain evidence="1 2">DSM 24636</strain>
    </source>
</reference>
<proteinExistence type="predicted"/>
<comment type="caution">
    <text evidence="1">The sequence shown here is derived from an EMBL/GenBank/DDBJ whole genome shotgun (WGS) entry which is preliminary data.</text>
</comment>
<keyword evidence="2" id="KW-1185">Reference proteome</keyword>
<dbReference type="InterPro" id="IPR038573">
    <property type="entry name" value="BrnT_sf"/>
</dbReference>
<evidence type="ECO:0000313" key="2">
    <source>
        <dbReference type="Proteomes" id="UP000290191"/>
    </source>
</evidence>
<gene>
    <name evidence="1" type="ORF">CRV06_01070</name>
</gene>
<dbReference type="EMBL" id="PDKO01000001">
    <property type="protein sequence ID" value="RXJ64577.1"/>
    <property type="molecule type" value="Genomic_DNA"/>
</dbReference>
<dbReference type="InterPro" id="IPR007460">
    <property type="entry name" value="BrnT_toxin"/>
</dbReference>